<evidence type="ECO:0000313" key="4">
    <source>
        <dbReference type="Proteomes" id="UP001202328"/>
    </source>
</evidence>
<organism evidence="3 4">
    <name type="scientific">Papaver atlanticum</name>
    <dbReference type="NCBI Taxonomy" id="357466"/>
    <lineage>
        <taxon>Eukaryota</taxon>
        <taxon>Viridiplantae</taxon>
        <taxon>Streptophyta</taxon>
        <taxon>Embryophyta</taxon>
        <taxon>Tracheophyta</taxon>
        <taxon>Spermatophyta</taxon>
        <taxon>Magnoliopsida</taxon>
        <taxon>Ranunculales</taxon>
        <taxon>Papaveraceae</taxon>
        <taxon>Papaveroideae</taxon>
        <taxon>Papaver</taxon>
    </lineage>
</organism>
<keyword evidence="4" id="KW-1185">Reference proteome</keyword>
<feature type="region of interest" description="Disordered" evidence="1">
    <location>
        <begin position="22"/>
        <end position="56"/>
    </location>
</feature>
<evidence type="ECO:0000256" key="2">
    <source>
        <dbReference type="SAM" id="SignalP"/>
    </source>
</evidence>
<accession>A0AAD4T3E0</accession>
<feature type="signal peptide" evidence="2">
    <location>
        <begin position="1"/>
        <end position="21"/>
    </location>
</feature>
<feature type="compositionally biased region" description="Pro residues" evidence="1">
    <location>
        <begin position="43"/>
        <end position="56"/>
    </location>
</feature>
<name>A0AAD4T3E0_9MAGN</name>
<dbReference type="Proteomes" id="UP001202328">
    <property type="component" value="Unassembled WGS sequence"/>
</dbReference>
<sequence>MFFAQLLPMLCLILLLSHVSCRSNPPPPPPPTTTGRISDKPRPGQPSPLAPGGPHV</sequence>
<dbReference type="AlphaFoldDB" id="A0AAD4T3E0"/>
<gene>
    <name evidence="3" type="ORF">MKW98_009956</name>
</gene>
<proteinExistence type="predicted"/>
<protein>
    <submittedName>
        <fullName evidence="3">Uncharacterized protein</fullName>
    </submittedName>
</protein>
<reference evidence="3" key="1">
    <citation type="submission" date="2022-04" db="EMBL/GenBank/DDBJ databases">
        <title>A functionally conserved STORR gene fusion in Papaver species that diverged 16.8 million years ago.</title>
        <authorList>
            <person name="Catania T."/>
        </authorList>
    </citation>
    <scope>NUCLEOTIDE SEQUENCE</scope>
    <source>
        <strain evidence="3">S-188037</strain>
    </source>
</reference>
<comment type="caution">
    <text evidence="3">The sequence shown here is derived from an EMBL/GenBank/DDBJ whole genome shotgun (WGS) entry which is preliminary data.</text>
</comment>
<dbReference type="EMBL" id="JAJJMB010006318">
    <property type="protein sequence ID" value="KAI3935037.1"/>
    <property type="molecule type" value="Genomic_DNA"/>
</dbReference>
<evidence type="ECO:0000313" key="3">
    <source>
        <dbReference type="EMBL" id="KAI3935037.1"/>
    </source>
</evidence>
<feature type="chain" id="PRO_5042094547" evidence="2">
    <location>
        <begin position="22"/>
        <end position="56"/>
    </location>
</feature>
<evidence type="ECO:0000256" key="1">
    <source>
        <dbReference type="SAM" id="MobiDB-lite"/>
    </source>
</evidence>
<keyword evidence="2" id="KW-0732">Signal</keyword>